<dbReference type="Proteomes" id="UP000198811">
    <property type="component" value="Unassembled WGS sequence"/>
</dbReference>
<reference evidence="4 5" key="1">
    <citation type="submission" date="2016-10" db="EMBL/GenBank/DDBJ databases">
        <authorList>
            <person name="Varghese N."/>
            <person name="Submissions S."/>
        </authorList>
    </citation>
    <scope>NUCLEOTIDE SEQUENCE [LARGE SCALE GENOMIC DNA]</scope>
    <source>
        <strain evidence="4 5">NLAE-zl-C224</strain>
    </source>
</reference>
<dbReference type="RefSeq" id="WP_089866846.1">
    <property type="nucleotide sequence ID" value="NZ_FNGL01000016.1"/>
</dbReference>
<evidence type="ECO:0000256" key="1">
    <source>
        <dbReference type="ARBA" id="ARBA00022676"/>
    </source>
</evidence>
<proteinExistence type="predicted"/>
<evidence type="ECO:0000313" key="4">
    <source>
        <dbReference type="EMBL" id="SDL28483.1"/>
    </source>
</evidence>
<evidence type="ECO:0000256" key="2">
    <source>
        <dbReference type="ARBA" id="ARBA00022679"/>
    </source>
</evidence>
<dbReference type="SUPFAM" id="SSF53756">
    <property type="entry name" value="UDP-Glycosyltransferase/glycogen phosphorylase"/>
    <property type="match status" value="1"/>
</dbReference>
<organism evidence="4 5">
    <name type="scientific">Clostridium cochlearium</name>
    <dbReference type="NCBI Taxonomy" id="1494"/>
    <lineage>
        <taxon>Bacteria</taxon>
        <taxon>Bacillati</taxon>
        <taxon>Bacillota</taxon>
        <taxon>Clostridia</taxon>
        <taxon>Eubacteriales</taxon>
        <taxon>Clostridiaceae</taxon>
        <taxon>Clostridium</taxon>
    </lineage>
</organism>
<dbReference type="EMBL" id="FNGL01000016">
    <property type="protein sequence ID" value="SDL28483.1"/>
    <property type="molecule type" value="Genomic_DNA"/>
</dbReference>
<feature type="domain" description="Glycosyl transferase family 1" evidence="3">
    <location>
        <begin position="193"/>
        <end position="316"/>
    </location>
</feature>
<name>A0ABY0QMN7_CLOCO</name>
<dbReference type="PANTHER" id="PTHR12526:SF629">
    <property type="entry name" value="TEICHURONIC ACID BIOSYNTHESIS GLYCOSYLTRANSFERASE TUAH-RELATED"/>
    <property type="match status" value="1"/>
</dbReference>
<gene>
    <name evidence="4" type="ORF">SAMN05216497_11632</name>
</gene>
<sequence>MKKLIYIAYVEKDKSIGVINKINAQCKEFVKYYETILICLEENNIYIKNFNTMEERYIENVIYDKNFRKGFLRKIVNRVNIIKFNSKIKTIILNEKPDIIYIRKYEILNGIRILRKIKKNSNVNIIHEIPTYPYYEEMKKNSNYFIYILNKILDSKMDKISNLIPVILGKEIKFKSKKYLSISNGINLDNINVKNKNIIDENRLDLIGIAKIEFWHGYDKIIKGLKDYYDGKRNLKVYFHLVGDGPELVNLKKMVSEYNLEDYVIFYGNKTGQELNELINMADIGIGSLANHRKGLTKDSALKNREYCARGIPFIIASDDDAFKNDFKYIFKVKTDELPININEIIEFYNFVKDKDCKNEMRKYAEENLTWEVTMKPIINAIKTL</sequence>
<comment type="caution">
    <text evidence="4">The sequence shown here is derived from an EMBL/GenBank/DDBJ whole genome shotgun (WGS) entry which is preliminary data.</text>
</comment>
<dbReference type="InterPro" id="IPR001296">
    <property type="entry name" value="Glyco_trans_1"/>
</dbReference>
<keyword evidence="1" id="KW-0328">Glycosyltransferase</keyword>
<evidence type="ECO:0000259" key="3">
    <source>
        <dbReference type="Pfam" id="PF00534"/>
    </source>
</evidence>
<dbReference type="Pfam" id="PF00534">
    <property type="entry name" value="Glycos_transf_1"/>
    <property type="match status" value="1"/>
</dbReference>
<accession>A0ABY0QMN7</accession>
<keyword evidence="2" id="KW-0808">Transferase</keyword>
<protein>
    <submittedName>
        <fullName evidence="4">Glycosyltransferase involved in cell wall bisynthesis</fullName>
    </submittedName>
</protein>
<keyword evidence="5" id="KW-1185">Reference proteome</keyword>
<dbReference type="Gene3D" id="3.40.50.2000">
    <property type="entry name" value="Glycogen Phosphorylase B"/>
    <property type="match status" value="2"/>
</dbReference>
<evidence type="ECO:0000313" key="5">
    <source>
        <dbReference type="Proteomes" id="UP000198811"/>
    </source>
</evidence>
<dbReference type="PANTHER" id="PTHR12526">
    <property type="entry name" value="GLYCOSYLTRANSFERASE"/>
    <property type="match status" value="1"/>
</dbReference>